<sequence length="365" mass="41205">MIASDTILESRYPDAKKISLQPPKRPEMKNLKWIDLDSELNSASPAPSSSSSHVIQNGISTTTACWDFLGRMGHHGRLLRIPKRPNKFEDNITPHSSSRPQNEAQKVRLQRREAVIEGDKGVAMIASDMILESRYPDAKKMSSSTGHQRTSAMFPEIANNRKARICVQAVHNGTKENQSTELAQKNPEAVSHFKNTTCFIILVIFRSVIKTPEDEKCDQDGPGLGTQFLFIGAILVFFSCNPKWNIYNGGMLGFSRTHVGMIVGWTQRVALNAQRKKRKIKVPSWLRKSLSKSLQPPKRLKIKILTWMDLDPEVNSPSSSGYSSPKHNEYGYIQKWNMYDEIFSEAFRDDCGMDTNMECGSARIQ</sequence>
<name>A0A2G5SD05_9PELO</name>
<gene>
    <name evidence="1" type="ORF">B9Z55_028054</name>
</gene>
<accession>A0A2G5SD05</accession>
<evidence type="ECO:0000313" key="1">
    <source>
        <dbReference type="EMBL" id="PIC12968.1"/>
    </source>
</evidence>
<dbReference type="AlphaFoldDB" id="A0A2G5SD05"/>
<protein>
    <submittedName>
        <fullName evidence="1">Uncharacterized protein</fullName>
    </submittedName>
</protein>
<comment type="caution">
    <text evidence="1">The sequence shown here is derived from an EMBL/GenBank/DDBJ whole genome shotgun (WGS) entry which is preliminary data.</text>
</comment>
<organism evidence="1 2">
    <name type="scientific">Caenorhabditis nigoni</name>
    <dbReference type="NCBI Taxonomy" id="1611254"/>
    <lineage>
        <taxon>Eukaryota</taxon>
        <taxon>Metazoa</taxon>
        <taxon>Ecdysozoa</taxon>
        <taxon>Nematoda</taxon>
        <taxon>Chromadorea</taxon>
        <taxon>Rhabditida</taxon>
        <taxon>Rhabditina</taxon>
        <taxon>Rhabditomorpha</taxon>
        <taxon>Rhabditoidea</taxon>
        <taxon>Rhabditidae</taxon>
        <taxon>Peloderinae</taxon>
        <taxon>Caenorhabditis</taxon>
    </lineage>
</organism>
<dbReference type="EMBL" id="PDUG01000016">
    <property type="protein sequence ID" value="PIC12968.1"/>
    <property type="molecule type" value="Genomic_DNA"/>
</dbReference>
<keyword evidence="2" id="KW-1185">Reference proteome</keyword>
<dbReference type="Proteomes" id="UP000230233">
    <property type="component" value="Unassembled WGS sequence"/>
</dbReference>
<reference evidence="2" key="1">
    <citation type="submission" date="2017-10" db="EMBL/GenBank/DDBJ databases">
        <title>Rapid genome shrinkage in a self-fertile nematode reveals novel sperm competition proteins.</title>
        <authorList>
            <person name="Yin D."/>
            <person name="Schwarz E.M."/>
            <person name="Thomas C.G."/>
            <person name="Felde R.L."/>
            <person name="Korf I.F."/>
            <person name="Cutter A.D."/>
            <person name="Schartner C.M."/>
            <person name="Ralston E.J."/>
            <person name="Meyer B.J."/>
            <person name="Haag E.S."/>
        </authorList>
    </citation>
    <scope>NUCLEOTIDE SEQUENCE [LARGE SCALE GENOMIC DNA]</scope>
    <source>
        <strain evidence="2">JU1422</strain>
    </source>
</reference>
<proteinExistence type="predicted"/>
<evidence type="ECO:0000313" key="2">
    <source>
        <dbReference type="Proteomes" id="UP000230233"/>
    </source>
</evidence>